<name>A0A9N7TIT7_PLEPL</name>
<accession>A0A9N7TIT7</accession>
<reference evidence="1" key="1">
    <citation type="submission" date="2020-03" db="EMBL/GenBank/DDBJ databases">
        <authorList>
            <person name="Weist P."/>
        </authorList>
    </citation>
    <scope>NUCLEOTIDE SEQUENCE</scope>
</reference>
<proteinExistence type="predicted"/>
<dbReference type="EMBL" id="CADEAL010000011">
    <property type="protein sequence ID" value="CAB1412634.1"/>
    <property type="molecule type" value="Genomic_DNA"/>
</dbReference>
<gene>
    <name evidence="1" type="ORF">PLEPLA_LOCUS327</name>
</gene>
<dbReference type="Proteomes" id="UP001153269">
    <property type="component" value="Unassembled WGS sequence"/>
</dbReference>
<evidence type="ECO:0000313" key="1">
    <source>
        <dbReference type="EMBL" id="CAB1412634.1"/>
    </source>
</evidence>
<sequence>MDSNKSGRFYLVKEGEGYRPVHHPPLEICCPFFNGQLRVQNVNLYTVLVEQTSFHSLKGVQVRGLGRTTADHPSPATPHSLGCPTLVLSSYQMAQFGAASSSVVGSEGGRLQYFGLIKL</sequence>
<evidence type="ECO:0000313" key="2">
    <source>
        <dbReference type="Proteomes" id="UP001153269"/>
    </source>
</evidence>
<protein>
    <submittedName>
        <fullName evidence="1">Uncharacterized protein</fullName>
    </submittedName>
</protein>
<dbReference type="AlphaFoldDB" id="A0A9N7TIT7"/>
<comment type="caution">
    <text evidence="1">The sequence shown here is derived from an EMBL/GenBank/DDBJ whole genome shotgun (WGS) entry which is preliminary data.</text>
</comment>
<organism evidence="1 2">
    <name type="scientific">Pleuronectes platessa</name>
    <name type="common">European plaice</name>
    <dbReference type="NCBI Taxonomy" id="8262"/>
    <lineage>
        <taxon>Eukaryota</taxon>
        <taxon>Metazoa</taxon>
        <taxon>Chordata</taxon>
        <taxon>Craniata</taxon>
        <taxon>Vertebrata</taxon>
        <taxon>Euteleostomi</taxon>
        <taxon>Actinopterygii</taxon>
        <taxon>Neopterygii</taxon>
        <taxon>Teleostei</taxon>
        <taxon>Neoteleostei</taxon>
        <taxon>Acanthomorphata</taxon>
        <taxon>Carangaria</taxon>
        <taxon>Pleuronectiformes</taxon>
        <taxon>Pleuronectoidei</taxon>
        <taxon>Pleuronectidae</taxon>
        <taxon>Pleuronectes</taxon>
    </lineage>
</organism>
<keyword evidence="2" id="KW-1185">Reference proteome</keyword>